<dbReference type="AlphaFoldDB" id="A0A9X3EE13"/>
<dbReference type="RefSeq" id="WP_266340283.1">
    <property type="nucleotide sequence ID" value="NZ_JAPKNK010000009.1"/>
</dbReference>
<evidence type="ECO:0000313" key="2">
    <source>
        <dbReference type="EMBL" id="MCX5571330.1"/>
    </source>
</evidence>
<keyword evidence="3" id="KW-1185">Reference proteome</keyword>
<proteinExistence type="predicted"/>
<sequence length="136" mass="15544">MKSRDSIIRLKRFQAEEKRRQVNQIQTMVAEFERMARDLEDQINVEQERAGIRDSSHFAYPTFAKAAMARRDNLRASAHDLEAQLSAAQAELDLALDDLRKAEQMAARDQERSASVELAAARRPGRSSTAAERRSW</sequence>
<dbReference type="EMBL" id="JAPKNK010000009">
    <property type="protein sequence ID" value="MCX5571330.1"/>
    <property type="molecule type" value="Genomic_DNA"/>
</dbReference>
<organism evidence="2 3">
    <name type="scientific">Kaistia nematophila</name>
    <dbReference type="NCBI Taxonomy" id="2994654"/>
    <lineage>
        <taxon>Bacteria</taxon>
        <taxon>Pseudomonadati</taxon>
        <taxon>Pseudomonadota</taxon>
        <taxon>Alphaproteobacteria</taxon>
        <taxon>Hyphomicrobiales</taxon>
        <taxon>Kaistiaceae</taxon>
        <taxon>Kaistia</taxon>
    </lineage>
</organism>
<keyword evidence="2" id="KW-0282">Flagellum</keyword>
<comment type="caution">
    <text evidence="2">The sequence shown here is derived from an EMBL/GenBank/DDBJ whole genome shotgun (WGS) entry which is preliminary data.</text>
</comment>
<protein>
    <submittedName>
        <fullName evidence="2">Flagellar export protein FliJ</fullName>
    </submittedName>
</protein>
<feature type="compositionally biased region" description="Basic and acidic residues" evidence="1">
    <location>
        <begin position="105"/>
        <end position="114"/>
    </location>
</feature>
<evidence type="ECO:0000313" key="3">
    <source>
        <dbReference type="Proteomes" id="UP001144805"/>
    </source>
</evidence>
<name>A0A9X3EE13_9HYPH</name>
<dbReference type="Proteomes" id="UP001144805">
    <property type="component" value="Unassembled WGS sequence"/>
</dbReference>
<gene>
    <name evidence="2" type="ORF">OSH07_19170</name>
</gene>
<evidence type="ECO:0000256" key="1">
    <source>
        <dbReference type="SAM" id="MobiDB-lite"/>
    </source>
</evidence>
<keyword evidence="2" id="KW-0969">Cilium</keyword>
<accession>A0A9X3EE13</accession>
<keyword evidence="2" id="KW-0966">Cell projection</keyword>
<reference evidence="2" key="1">
    <citation type="submission" date="2022-11" db="EMBL/GenBank/DDBJ databases">
        <title>Biodiversity and phylogenetic relationships of bacteria.</title>
        <authorList>
            <person name="Machado R.A.R."/>
            <person name="Bhat A."/>
            <person name="Loulou A."/>
            <person name="Kallel S."/>
        </authorList>
    </citation>
    <scope>NUCLEOTIDE SEQUENCE</scope>
    <source>
        <strain evidence="2">K-TC2</strain>
    </source>
</reference>
<feature type="region of interest" description="Disordered" evidence="1">
    <location>
        <begin position="105"/>
        <end position="136"/>
    </location>
</feature>